<feature type="transmembrane region" description="Helical" evidence="1">
    <location>
        <begin position="306"/>
        <end position="327"/>
    </location>
</feature>
<evidence type="ECO:0000256" key="1">
    <source>
        <dbReference type="SAM" id="Phobius"/>
    </source>
</evidence>
<dbReference type="Proteomes" id="UP000274922">
    <property type="component" value="Unassembled WGS sequence"/>
</dbReference>
<keyword evidence="1" id="KW-0472">Membrane</keyword>
<feature type="transmembrane region" description="Helical" evidence="1">
    <location>
        <begin position="276"/>
        <end position="300"/>
    </location>
</feature>
<feature type="chain" id="PRO_5020672690" description="Golgi apparatus membrane protein tvp38" evidence="2">
    <location>
        <begin position="20"/>
        <end position="341"/>
    </location>
</feature>
<evidence type="ECO:0000256" key="2">
    <source>
        <dbReference type="SAM" id="SignalP"/>
    </source>
</evidence>
<evidence type="ECO:0000313" key="4">
    <source>
        <dbReference type="Proteomes" id="UP000274922"/>
    </source>
</evidence>
<dbReference type="OrthoDB" id="2016540at2759"/>
<accession>A0A4P9XAL6</accession>
<gene>
    <name evidence="3" type="ORF">CXG81DRAFT_3536</name>
</gene>
<sequence>LHLALLLVAVGGLVAATLAVDGPHVRPLQRVYSAVLWYAYWTLLGVMSSIGLGTGLHTFVLFLAPHIATTTVTAYACGTTAFPTRGENAFVCPSAVVAVAAPVTLYQILLKVRWEAFWWGTGTALGELPPYFVARTAALAAMSPRTPSTAIGLLLERPWSQLTYGERLQVTMYHMMQRLGFWGILLCASIPNPLFDLAGIMCGHFLVPFSTFFGATFIGKAIVKTSIQSVFVALVLSEEVKELALPWLAHHAPQLHRWISPFLDKQLHKMSQSSRLTGAAAAATAADPAAATAAATAAIGDNPFSLGALVGLAWNTFLGGTILYFVLKTVEALARGEAERR</sequence>
<organism evidence="3 4">
    <name type="scientific">Caulochytrium protostelioides</name>
    <dbReference type="NCBI Taxonomy" id="1555241"/>
    <lineage>
        <taxon>Eukaryota</taxon>
        <taxon>Fungi</taxon>
        <taxon>Fungi incertae sedis</taxon>
        <taxon>Chytridiomycota</taxon>
        <taxon>Chytridiomycota incertae sedis</taxon>
        <taxon>Chytridiomycetes</taxon>
        <taxon>Caulochytriales</taxon>
        <taxon>Caulochytriaceae</taxon>
        <taxon>Caulochytrium</taxon>
    </lineage>
</organism>
<keyword evidence="1" id="KW-1133">Transmembrane helix</keyword>
<protein>
    <recommendedName>
        <fullName evidence="5">Golgi apparatus membrane protein tvp38</fullName>
    </recommendedName>
</protein>
<proteinExistence type="predicted"/>
<name>A0A4P9XAL6_9FUNG</name>
<feature type="transmembrane region" description="Helical" evidence="1">
    <location>
        <begin position="212"/>
        <end position="236"/>
    </location>
</feature>
<reference evidence="4" key="1">
    <citation type="journal article" date="2018" name="Nat. Microbiol.">
        <title>Leveraging single-cell genomics to expand the fungal tree of life.</title>
        <authorList>
            <person name="Ahrendt S.R."/>
            <person name="Quandt C.A."/>
            <person name="Ciobanu D."/>
            <person name="Clum A."/>
            <person name="Salamov A."/>
            <person name="Andreopoulos B."/>
            <person name="Cheng J.F."/>
            <person name="Woyke T."/>
            <person name="Pelin A."/>
            <person name="Henrissat B."/>
            <person name="Reynolds N.K."/>
            <person name="Benny G.L."/>
            <person name="Smith M.E."/>
            <person name="James T.Y."/>
            <person name="Grigoriev I.V."/>
        </authorList>
    </citation>
    <scope>NUCLEOTIDE SEQUENCE [LARGE SCALE GENOMIC DNA]</scope>
    <source>
        <strain evidence="4">ATCC 52028</strain>
    </source>
</reference>
<evidence type="ECO:0008006" key="5">
    <source>
        <dbReference type="Google" id="ProtNLM"/>
    </source>
</evidence>
<dbReference type="EMBL" id="ML014144">
    <property type="protein sequence ID" value="RKP02408.1"/>
    <property type="molecule type" value="Genomic_DNA"/>
</dbReference>
<keyword evidence="1" id="KW-0812">Transmembrane</keyword>
<evidence type="ECO:0000313" key="3">
    <source>
        <dbReference type="EMBL" id="RKP02408.1"/>
    </source>
</evidence>
<feature type="non-terminal residue" evidence="3">
    <location>
        <position position="341"/>
    </location>
</feature>
<dbReference type="AlphaFoldDB" id="A0A4P9XAL6"/>
<feature type="transmembrane region" description="Helical" evidence="1">
    <location>
        <begin position="179"/>
        <end position="206"/>
    </location>
</feature>
<feature type="non-terminal residue" evidence="3">
    <location>
        <position position="1"/>
    </location>
</feature>
<feature type="signal peptide" evidence="2">
    <location>
        <begin position="1"/>
        <end position="19"/>
    </location>
</feature>
<dbReference type="STRING" id="1555241.A0A4P9XAL6"/>
<keyword evidence="4" id="KW-1185">Reference proteome</keyword>
<keyword evidence="2" id="KW-0732">Signal</keyword>
<feature type="transmembrane region" description="Helical" evidence="1">
    <location>
        <begin position="35"/>
        <end position="52"/>
    </location>
</feature>